<feature type="transmembrane region" description="Helical" evidence="1">
    <location>
        <begin position="94"/>
        <end position="114"/>
    </location>
</feature>
<evidence type="ECO:0000256" key="1">
    <source>
        <dbReference type="SAM" id="Phobius"/>
    </source>
</evidence>
<gene>
    <name evidence="2" type="ORF">F7Q99_36610</name>
</gene>
<keyword evidence="1" id="KW-0472">Membrane</keyword>
<dbReference type="RefSeq" id="WP_153470715.1">
    <property type="nucleotide sequence ID" value="NZ_WBOF01000005.1"/>
</dbReference>
<keyword evidence="3" id="KW-1185">Reference proteome</keyword>
<evidence type="ECO:0000313" key="2">
    <source>
        <dbReference type="EMBL" id="MQS17564.1"/>
    </source>
</evidence>
<dbReference type="EMBL" id="WBOF01000005">
    <property type="protein sequence ID" value="MQS17564.1"/>
    <property type="molecule type" value="Genomic_DNA"/>
</dbReference>
<evidence type="ECO:0000313" key="3">
    <source>
        <dbReference type="Proteomes" id="UP000450000"/>
    </source>
</evidence>
<feature type="transmembrane region" description="Helical" evidence="1">
    <location>
        <begin position="126"/>
        <end position="145"/>
    </location>
</feature>
<dbReference type="Proteomes" id="UP000450000">
    <property type="component" value="Unassembled WGS sequence"/>
</dbReference>
<keyword evidence="1" id="KW-0812">Transmembrane</keyword>
<keyword evidence="1" id="KW-1133">Transmembrane helix</keyword>
<comment type="caution">
    <text evidence="2">The sequence shown here is derived from an EMBL/GenBank/DDBJ whole genome shotgun (WGS) entry which is preliminary data.</text>
</comment>
<organism evidence="2 3">
    <name type="scientific">Streptomyces kaniharaensis</name>
    <dbReference type="NCBI Taxonomy" id="212423"/>
    <lineage>
        <taxon>Bacteria</taxon>
        <taxon>Bacillati</taxon>
        <taxon>Actinomycetota</taxon>
        <taxon>Actinomycetes</taxon>
        <taxon>Kitasatosporales</taxon>
        <taxon>Streptomycetaceae</taxon>
        <taxon>Streptomyces</taxon>
    </lineage>
</organism>
<proteinExistence type="predicted"/>
<sequence length="182" mass="19269">MQSVTARFTQLQHHVAQQRGAVETAEPGSPGFDETLAALLTATDALLDHASRIPELREAPARRTTEVLVLWVSRGYTTLTGLTAAAVIPGWIAWGWLILLLPLLLAGLTAGWKVQPVRAGRPHRGRRASAVLAAVSALMLSAVAFEVLSAWFLTAAAVCAAVAFFLGLPDEPAASTAKGNRK</sequence>
<dbReference type="AlphaFoldDB" id="A0A6N7L5D0"/>
<name>A0A6N7L5D0_9ACTN</name>
<reference evidence="2 3" key="1">
    <citation type="submission" date="2019-09" db="EMBL/GenBank/DDBJ databases">
        <title>Genome Sequences of Streptomyces kaniharaensis ATCC 21070.</title>
        <authorList>
            <person name="Zhu W."/>
            <person name="De Crecy-Lagard V."/>
            <person name="Richards N.G."/>
        </authorList>
    </citation>
    <scope>NUCLEOTIDE SEQUENCE [LARGE SCALE GENOMIC DNA]</scope>
    <source>
        <strain evidence="2 3">SF-557</strain>
    </source>
</reference>
<accession>A0A6N7L5D0</accession>
<feature type="transmembrane region" description="Helical" evidence="1">
    <location>
        <begin position="67"/>
        <end position="88"/>
    </location>
</feature>
<protein>
    <submittedName>
        <fullName evidence="2">Uncharacterized protein</fullName>
    </submittedName>
</protein>
<feature type="transmembrane region" description="Helical" evidence="1">
    <location>
        <begin position="151"/>
        <end position="168"/>
    </location>
</feature>